<dbReference type="PROSITE" id="PS50082">
    <property type="entry name" value="WD_REPEATS_2"/>
    <property type="match status" value="3"/>
</dbReference>
<gene>
    <name evidence="5" type="primary">THOC3</name>
    <name evidence="5" type="ORF">Anas_00735</name>
</gene>
<dbReference type="SUPFAM" id="SSF50978">
    <property type="entry name" value="WD40 repeat-like"/>
    <property type="match status" value="1"/>
</dbReference>
<dbReference type="FunFam" id="2.130.10.10:FF:001007">
    <property type="entry name" value="THO complex subunit 3"/>
    <property type="match status" value="1"/>
</dbReference>
<dbReference type="EMBL" id="SEYY01000457">
    <property type="protein sequence ID" value="KAB7507197.1"/>
    <property type="molecule type" value="Genomic_DNA"/>
</dbReference>
<keyword evidence="1 4" id="KW-0853">WD repeat</keyword>
<reference evidence="5 6" key="1">
    <citation type="journal article" date="2019" name="PLoS Biol.">
        <title>Sex chromosomes control vertical transmission of feminizing Wolbachia symbionts in an isopod.</title>
        <authorList>
            <person name="Becking T."/>
            <person name="Chebbi M.A."/>
            <person name="Giraud I."/>
            <person name="Moumen B."/>
            <person name="Laverre T."/>
            <person name="Caubet Y."/>
            <person name="Peccoud J."/>
            <person name="Gilbert C."/>
            <person name="Cordaux R."/>
        </authorList>
    </citation>
    <scope>NUCLEOTIDE SEQUENCE [LARGE SCALE GENOMIC DNA]</scope>
    <source>
        <strain evidence="5">ANa2</strain>
        <tissue evidence="5">Whole body excluding digestive tract and cuticle</tissue>
    </source>
</reference>
<dbReference type="Pfam" id="PF25174">
    <property type="entry name" value="Beta-prop_THOC3"/>
    <property type="match status" value="1"/>
</dbReference>
<dbReference type="InterPro" id="IPR001680">
    <property type="entry name" value="WD40_rpt"/>
</dbReference>
<dbReference type="InterPro" id="IPR036322">
    <property type="entry name" value="WD40_repeat_dom_sf"/>
</dbReference>
<dbReference type="OrthoDB" id="340259at2759"/>
<keyword evidence="6" id="KW-1185">Reference proteome</keyword>
<dbReference type="InterPro" id="IPR015943">
    <property type="entry name" value="WD40/YVTN_repeat-like_dom_sf"/>
</dbReference>
<protein>
    <submittedName>
        <fullName evidence="5">THO complex subunit 3</fullName>
    </submittedName>
</protein>
<evidence type="ECO:0000256" key="1">
    <source>
        <dbReference type="ARBA" id="ARBA00022574"/>
    </source>
</evidence>
<comment type="caution">
    <text evidence="5">The sequence shown here is derived from an EMBL/GenBank/DDBJ whole genome shotgun (WGS) entry which is preliminary data.</text>
</comment>
<dbReference type="Gene3D" id="2.130.10.10">
    <property type="entry name" value="YVTN repeat-like/Quinoprotein amine dehydrogenase"/>
    <property type="match status" value="2"/>
</dbReference>
<dbReference type="InterPro" id="IPR019775">
    <property type="entry name" value="WD40_repeat_CS"/>
</dbReference>
<dbReference type="GO" id="GO:0006406">
    <property type="term" value="P:mRNA export from nucleus"/>
    <property type="evidence" value="ECO:0007669"/>
    <property type="project" value="InterPro"/>
</dbReference>
<dbReference type="Proteomes" id="UP000326759">
    <property type="component" value="Unassembled WGS sequence"/>
</dbReference>
<keyword evidence="2" id="KW-0677">Repeat</keyword>
<evidence type="ECO:0000256" key="2">
    <source>
        <dbReference type="ARBA" id="ARBA00022737"/>
    </source>
</evidence>
<dbReference type="InterPro" id="IPR040132">
    <property type="entry name" value="Tex1/THOC3"/>
</dbReference>
<dbReference type="SMART" id="SM00320">
    <property type="entry name" value="WD40"/>
    <property type="match status" value="7"/>
</dbReference>
<dbReference type="GO" id="GO:0000445">
    <property type="term" value="C:THO complex part of transcription export complex"/>
    <property type="evidence" value="ECO:0007669"/>
    <property type="project" value="TreeGrafter"/>
</dbReference>
<feature type="repeat" description="WD" evidence="4">
    <location>
        <begin position="196"/>
        <end position="237"/>
    </location>
</feature>
<comment type="similarity">
    <text evidence="3">Belongs to the THOC3 family.</text>
</comment>
<dbReference type="AlphaFoldDB" id="A0A5N5TLZ6"/>
<dbReference type="PANTHER" id="PTHR22839">
    <property type="entry name" value="THO COMPLEX SUBUNIT 3 THO3"/>
    <property type="match status" value="1"/>
</dbReference>
<feature type="repeat" description="WD" evidence="4">
    <location>
        <begin position="22"/>
        <end position="63"/>
    </location>
</feature>
<organism evidence="5 6">
    <name type="scientific">Armadillidium nasatum</name>
    <dbReference type="NCBI Taxonomy" id="96803"/>
    <lineage>
        <taxon>Eukaryota</taxon>
        <taxon>Metazoa</taxon>
        <taxon>Ecdysozoa</taxon>
        <taxon>Arthropoda</taxon>
        <taxon>Crustacea</taxon>
        <taxon>Multicrustacea</taxon>
        <taxon>Malacostraca</taxon>
        <taxon>Eumalacostraca</taxon>
        <taxon>Peracarida</taxon>
        <taxon>Isopoda</taxon>
        <taxon>Oniscidea</taxon>
        <taxon>Crinocheta</taxon>
        <taxon>Armadillidiidae</taxon>
        <taxon>Armadillidium</taxon>
    </lineage>
</organism>
<evidence type="ECO:0000313" key="6">
    <source>
        <dbReference type="Proteomes" id="UP000326759"/>
    </source>
</evidence>
<feature type="repeat" description="WD" evidence="4">
    <location>
        <begin position="68"/>
        <end position="110"/>
    </location>
</feature>
<accession>A0A5N5TLZ6</accession>
<name>A0A5N5TLZ6_9CRUS</name>
<sequence length="324" mass="36803">MGTGYAEEMKNYFHSHNKQKEYVGHSSKVHTIGWNADGRRLASGSYDKCVTIFVFDSMRETLRKDYTYKGHGDSVDQLCWHPTHCDQLTSASGDKTVRIWDTRTHKCAATINTKGENINITWSPDGNTIAVGNKEDLVSFIDVRSQKISQEQQFKFEVNELTWNNSNDLFFLTNAQSGQGYVHIYNYPEMELAHSIHAHPGNCICIKFEPHGRYFATGSVDALVSIWDAQELYCMRTLPRLEWPVRTISFSHDGQLIASGSEDQTIDIAYVGSGERVAVINVAYPTFTLAWHPRQFLLAYACDDKDERDRDAGTVKLWGLGERI</sequence>
<dbReference type="PROSITE" id="PS50294">
    <property type="entry name" value="WD_REPEATS_REGION"/>
    <property type="match status" value="3"/>
</dbReference>
<evidence type="ECO:0000313" key="5">
    <source>
        <dbReference type="EMBL" id="KAB7507197.1"/>
    </source>
</evidence>
<evidence type="ECO:0000256" key="4">
    <source>
        <dbReference type="PROSITE-ProRule" id="PRU00221"/>
    </source>
</evidence>
<dbReference type="PROSITE" id="PS00678">
    <property type="entry name" value="WD_REPEATS_1"/>
    <property type="match status" value="1"/>
</dbReference>
<proteinExistence type="inferred from homology"/>
<dbReference type="PANTHER" id="PTHR22839:SF0">
    <property type="entry name" value="THO COMPLEX SUBUNIT 3"/>
    <property type="match status" value="1"/>
</dbReference>
<evidence type="ECO:0000256" key="3">
    <source>
        <dbReference type="ARBA" id="ARBA00046343"/>
    </source>
</evidence>